<evidence type="ECO:0000256" key="1">
    <source>
        <dbReference type="SAM" id="MobiDB-lite"/>
    </source>
</evidence>
<proteinExistence type="predicted"/>
<feature type="compositionally biased region" description="Basic and acidic residues" evidence="1">
    <location>
        <begin position="367"/>
        <end position="381"/>
    </location>
</feature>
<sequence length="381" mass="41678">MASDGENLVDFFAREDGVHAANDGYDWSVYSQASFSILGASGLFAGRVGMEHPDLNSEELLQPADPALAGHGLPPLRRKGRSGAASFRAPRTEGGRTKTGRGACQGACGGGGRGKSVPSGSVSGGRVRCSIPHGAVGGGARRGPLAQWAQLAAVAVEHPCRSARWAQLAPDACMEPCRTVQWAVTRGRRQPGTAPWVQRTSTATMRWSKKMTSALKAIPRRGYKLMRAKYEVLSGLRHSSKQLRNRWTQLKSLYVFWMMLNRHIAFGRGPNGEIIASESVWRQACQEDLTRGDEDAPCDDSNGDGDGFKNSPMSTNNRKRGSNTTDTTTSPVKKSKSPMVKLMKDLIQEFRSEREQSERLGQQLVSQHERAQERAEQRLKE</sequence>
<evidence type="ECO:0000313" key="2">
    <source>
        <dbReference type="EMBL" id="RLM58274.1"/>
    </source>
</evidence>
<organism evidence="2 3">
    <name type="scientific">Panicum miliaceum</name>
    <name type="common">Proso millet</name>
    <name type="synonym">Broomcorn millet</name>
    <dbReference type="NCBI Taxonomy" id="4540"/>
    <lineage>
        <taxon>Eukaryota</taxon>
        <taxon>Viridiplantae</taxon>
        <taxon>Streptophyta</taxon>
        <taxon>Embryophyta</taxon>
        <taxon>Tracheophyta</taxon>
        <taxon>Spermatophyta</taxon>
        <taxon>Magnoliopsida</taxon>
        <taxon>Liliopsida</taxon>
        <taxon>Poales</taxon>
        <taxon>Poaceae</taxon>
        <taxon>PACMAD clade</taxon>
        <taxon>Panicoideae</taxon>
        <taxon>Panicodae</taxon>
        <taxon>Paniceae</taxon>
        <taxon>Panicinae</taxon>
        <taxon>Panicum</taxon>
        <taxon>Panicum sect. Panicum</taxon>
    </lineage>
</organism>
<name>A0A3L6PHF2_PANMI</name>
<feature type="compositionally biased region" description="Basic and acidic residues" evidence="1">
    <location>
        <begin position="342"/>
        <end position="358"/>
    </location>
</feature>
<dbReference type="AlphaFoldDB" id="A0A3L6PHF2"/>
<gene>
    <name evidence="2" type="ORF">C2845_PM18G08100</name>
</gene>
<dbReference type="EMBL" id="PQIB02000017">
    <property type="protein sequence ID" value="RLM58274.1"/>
    <property type="molecule type" value="Genomic_DNA"/>
</dbReference>
<evidence type="ECO:0000313" key="3">
    <source>
        <dbReference type="Proteomes" id="UP000275267"/>
    </source>
</evidence>
<comment type="caution">
    <text evidence="2">The sequence shown here is derived from an EMBL/GenBank/DDBJ whole genome shotgun (WGS) entry which is preliminary data.</text>
</comment>
<keyword evidence="3" id="KW-1185">Reference proteome</keyword>
<evidence type="ECO:0008006" key="4">
    <source>
        <dbReference type="Google" id="ProtNLM"/>
    </source>
</evidence>
<dbReference type="Proteomes" id="UP000275267">
    <property type="component" value="Unassembled WGS sequence"/>
</dbReference>
<feature type="compositionally biased region" description="Low complexity" evidence="1">
    <location>
        <begin position="324"/>
        <end position="341"/>
    </location>
</feature>
<feature type="region of interest" description="Disordered" evidence="1">
    <location>
        <begin position="73"/>
        <end position="125"/>
    </location>
</feature>
<reference evidence="3" key="1">
    <citation type="journal article" date="2019" name="Nat. Commun.">
        <title>The genome of broomcorn millet.</title>
        <authorList>
            <person name="Zou C."/>
            <person name="Miki D."/>
            <person name="Li D."/>
            <person name="Tang Q."/>
            <person name="Xiao L."/>
            <person name="Rajput S."/>
            <person name="Deng P."/>
            <person name="Jia W."/>
            <person name="Huang R."/>
            <person name="Zhang M."/>
            <person name="Sun Y."/>
            <person name="Hu J."/>
            <person name="Fu X."/>
            <person name="Schnable P.S."/>
            <person name="Li F."/>
            <person name="Zhang H."/>
            <person name="Feng B."/>
            <person name="Zhu X."/>
            <person name="Liu R."/>
            <person name="Schnable J.C."/>
            <person name="Zhu J.-K."/>
            <person name="Zhang H."/>
        </authorList>
    </citation>
    <scope>NUCLEOTIDE SEQUENCE [LARGE SCALE GENOMIC DNA]</scope>
</reference>
<accession>A0A3L6PHF2</accession>
<dbReference type="PANTHER" id="PTHR47069">
    <property type="match status" value="1"/>
</dbReference>
<dbReference type="PANTHER" id="PTHR47069:SF11">
    <property type="entry name" value="OS04G0275550 PROTEIN"/>
    <property type="match status" value="1"/>
</dbReference>
<feature type="region of interest" description="Disordered" evidence="1">
    <location>
        <begin position="287"/>
        <end position="381"/>
    </location>
</feature>
<feature type="compositionally biased region" description="Low complexity" evidence="1">
    <location>
        <begin position="115"/>
        <end position="125"/>
    </location>
</feature>
<protein>
    <recommendedName>
        <fullName evidence="4">Myb/SANT-like domain-containing protein</fullName>
    </recommendedName>
</protein>